<dbReference type="PANTHER" id="PTHR47691">
    <property type="entry name" value="REGULATOR-RELATED"/>
    <property type="match status" value="1"/>
</dbReference>
<sequence>MGRTGTTAPPEPAGVRTADELVLRLRALRSWAGVSYHEIHRRVTTSRRRRGVSELPAYNTVYRCLQPGRTRLDVELVVDIASALLDDESHVAGWRQAHQVVAGRAADAGIVTVGDSLPADPEGFVGREAEIAEVLAAYRTGATTVVIGGMAGVGKTQLARHLGHRLVAAGHGAELQLAVDLRGFDPERPPADPGAVLEGFLRRLGVPGSQVLGLDLSGRVRRFRQLVAERNVLVLLDNAASEDQVHPLLAPGTPTLVTSRYQLDAGTNARALAIGVFSESESLQLLRRTAGSAAVAADESTALRIAELVGHLPLALAVVAGRIDDLPGWSLADHLERLTEHRDRLRLEDSVGPALALSYEALPPERRWLLRVLALHPGRDFDGYAAAAAAGLDPAEVELELAQLVRASLVQTSEPGRFGLHDLVRLFLHDRSRDEDRGAARRDALTRIAGFYAAGVLRAGGTYAPHEVIRWDFGQLTDAELPPMAERDAARSWLDAERPNLVAVTRTAAEAGLAEPVKAVSTAAHYYLDTCGYFTEAEVIHRLAVTTAQDDQARSLAHNKLGCALWRLGRYAEGRECYEQALELVRRTGNRTGIGLCLGNVALGHYRLGRYRDSVDCYRQALALLDDEDVMSPSASTHRGGLGWGLLRLGLVEQALAEFEVGLAKARRLGENTCEEAYALLNLGAAQERLGALEQASEYGERSLTLSRKLEFRSNEGDGLNLLGRIQLARGDADAAVHLHAEALDVVLEIGHRSLAVEVRNDHGTALTRTGRFDEATAAHTQAMADAETMGDRYELACAWRGLGDVLESCGDAAAARDHHARALTLFGDLGTPEAGGPVSGT</sequence>
<protein>
    <submittedName>
        <fullName evidence="1">Tetratricopeptide (TPR) repeat protein</fullName>
    </submittedName>
</protein>
<dbReference type="SMART" id="SM00028">
    <property type="entry name" value="TPR"/>
    <property type="match status" value="6"/>
</dbReference>
<dbReference type="EMBL" id="JACHMY010000001">
    <property type="protein sequence ID" value="MBB5838497.1"/>
    <property type="molecule type" value="Genomic_DNA"/>
</dbReference>
<dbReference type="AlphaFoldDB" id="A0A7W9JB22"/>
<proteinExistence type="predicted"/>
<name>A0A7W9JB22_9ACTN</name>
<accession>A0A7W9JB22</accession>
<dbReference type="InterPro" id="IPR011990">
    <property type="entry name" value="TPR-like_helical_dom_sf"/>
</dbReference>
<dbReference type="RefSeq" id="WP_184799333.1">
    <property type="nucleotide sequence ID" value="NZ_JACHMY010000001.1"/>
</dbReference>
<dbReference type="Gene3D" id="1.25.40.10">
    <property type="entry name" value="Tetratricopeptide repeat domain"/>
    <property type="match status" value="2"/>
</dbReference>
<dbReference type="SUPFAM" id="SSF52540">
    <property type="entry name" value="P-loop containing nucleoside triphosphate hydrolases"/>
    <property type="match status" value="1"/>
</dbReference>
<dbReference type="Pfam" id="PF13424">
    <property type="entry name" value="TPR_12"/>
    <property type="match status" value="1"/>
</dbReference>
<comment type="caution">
    <text evidence="1">The sequence shown here is derived from an EMBL/GenBank/DDBJ whole genome shotgun (WGS) entry which is preliminary data.</text>
</comment>
<evidence type="ECO:0000313" key="2">
    <source>
        <dbReference type="Proteomes" id="UP000549971"/>
    </source>
</evidence>
<dbReference type="PANTHER" id="PTHR47691:SF3">
    <property type="entry name" value="HTH-TYPE TRANSCRIPTIONAL REGULATOR RV0890C-RELATED"/>
    <property type="match status" value="1"/>
</dbReference>
<evidence type="ECO:0000313" key="1">
    <source>
        <dbReference type="EMBL" id="MBB5838497.1"/>
    </source>
</evidence>
<dbReference type="InterPro" id="IPR027417">
    <property type="entry name" value="P-loop_NTPase"/>
</dbReference>
<reference evidence="1 2" key="1">
    <citation type="submission" date="2020-08" db="EMBL/GenBank/DDBJ databases">
        <title>Sequencing the genomes of 1000 actinobacteria strains.</title>
        <authorList>
            <person name="Klenk H.-P."/>
        </authorList>
    </citation>
    <scope>NUCLEOTIDE SEQUENCE [LARGE SCALE GENOMIC DNA]</scope>
    <source>
        <strain evidence="1 2">DSM 28967</strain>
    </source>
</reference>
<keyword evidence="2" id="KW-1185">Reference proteome</keyword>
<gene>
    <name evidence="1" type="ORF">HDA39_005231</name>
</gene>
<organism evidence="1 2">
    <name type="scientific">Kribbella italica</name>
    <dbReference type="NCBI Taxonomy" id="1540520"/>
    <lineage>
        <taxon>Bacteria</taxon>
        <taxon>Bacillati</taxon>
        <taxon>Actinomycetota</taxon>
        <taxon>Actinomycetes</taxon>
        <taxon>Propionibacteriales</taxon>
        <taxon>Kribbellaceae</taxon>
        <taxon>Kribbella</taxon>
    </lineage>
</organism>
<dbReference type="PRINTS" id="PR00364">
    <property type="entry name" value="DISEASERSIST"/>
</dbReference>
<dbReference type="Gene3D" id="3.40.50.300">
    <property type="entry name" value="P-loop containing nucleotide triphosphate hydrolases"/>
    <property type="match status" value="1"/>
</dbReference>
<dbReference type="InterPro" id="IPR019734">
    <property type="entry name" value="TPR_rpt"/>
</dbReference>
<dbReference type="Proteomes" id="UP000549971">
    <property type="component" value="Unassembled WGS sequence"/>
</dbReference>
<dbReference type="SUPFAM" id="SSF48452">
    <property type="entry name" value="TPR-like"/>
    <property type="match status" value="2"/>
</dbReference>